<gene>
    <name evidence="7" type="ORF">METZ01_LOCUS265023</name>
</gene>
<dbReference type="GO" id="GO:0003824">
    <property type="term" value="F:catalytic activity"/>
    <property type="evidence" value="ECO:0007669"/>
    <property type="project" value="InterPro"/>
</dbReference>
<comment type="cofactor">
    <cofactor evidence="1">
        <name>[4Fe-4S] cluster</name>
        <dbReference type="ChEBI" id="CHEBI:49883"/>
    </cofactor>
</comment>
<sequence length="438" mass="50273">GSDLASKVNSFSTERVSKELHYIAKHVTPNMHSMHISDLNFGMYPQDLEVCESIKEIQEKYNFPKYVKVTSGKNKKEKIIAAIKKLGSSTAMAMSVQSMDPQVLSNIRRDNISSKELVALGPALKEEGLRTVSDVILGLPGESYASTIQTIKDLVHADIDWINIWTLMLLDGSELNTPKERKKWDLKSKFRIIPRDFVKLNNGTVVTEIEEVGIGSNTLSFDEYVELRLFALIIKVTKSGTIFAPLFKFLTEQNVGVFDLLYKMLKSINLASKNLQELFNQFKQDTITELWDSPEEIEKNYQNENEYNKLLDGKAGQNLIFYYHALSISEHISDWTEFILQISEMMLNQDEKISKDVYQQFFSVSNYCRGLGYNVLGKDRMQTEPRFFLDYNIMAWMNTDSSLSNFKNKKRREVVFQLTDEQFNLVEDNLGIFGNTPA</sequence>
<dbReference type="GO" id="GO:0051536">
    <property type="term" value="F:iron-sulfur cluster binding"/>
    <property type="evidence" value="ECO:0007669"/>
    <property type="project" value="UniProtKB-KW"/>
</dbReference>
<feature type="domain" description="Elp3/MiaA/NifB-like radical SAM core" evidence="6">
    <location>
        <begin position="2"/>
        <end position="195"/>
    </location>
</feature>
<keyword evidence="2" id="KW-0949">S-adenosyl-L-methionine</keyword>
<keyword evidence="4" id="KW-0408">Iron</keyword>
<evidence type="ECO:0000256" key="4">
    <source>
        <dbReference type="ARBA" id="ARBA00023004"/>
    </source>
</evidence>
<dbReference type="Gene3D" id="3.80.30.20">
    <property type="entry name" value="tm_1862 like domain"/>
    <property type="match status" value="1"/>
</dbReference>
<protein>
    <recommendedName>
        <fullName evidence="6">Elp3/MiaA/NifB-like radical SAM core domain-containing protein</fullName>
    </recommendedName>
</protein>
<dbReference type="InterPro" id="IPR023404">
    <property type="entry name" value="rSAM_horseshoe"/>
</dbReference>
<dbReference type="AlphaFoldDB" id="A0A382JKD9"/>
<name>A0A382JKD9_9ZZZZ</name>
<dbReference type="InterPro" id="IPR007197">
    <property type="entry name" value="rSAM"/>
</dbReference>
<evidence type="ECO:0000256" key="5">
    <source>
        <dbReference type="ARBA" id="ARBA00023014"/>
    </source>
</evidence>
<evidence type="ECO:0000256" key="2">
    <source>
        <dbReference type="ARBA" id="ARBA00022691"/>
    </source>
</evidence>
<evidence type="ECO:0000313" key="7">
    <source>
        <dbReference type="EMBL" id="SVC12169.1"/>
    </source>
</evidence>
<dbReference type="GO" id="GO:0046872">
    <property type="term" value="F:metal ion binding"/>
    <property type="evidence" value="ECO:0007669"/>
    <property type="project" value="UniProtKB-KW"/>
</dbReference>
<dbReference type="EMBL" id="UINC01074710">
    <property type="protein sequence ID" value="SVC12169.1"/>
    <property type="molecule type" value="Genomic_DNA"/>
</dbReference>
<dbReference type="InterPro" id="IPR051198">
    <property type="entry name" value="BchE-like"/>
</dbReference>
<reference evidence="7" key="1">
    <citation type="submission" date="2018-05" db="EMBL/GenBank/DDBJ databases">
        <authorList>
            <person name="Lanie J.A."/>
            <person name="Ng W.-L."/>
            <person name="Kazmierczak K.M."/>
            <person name="Andrzejewski T.M."/>
            <person name="Davidsen T.M."/>
            <person name="Wayne K.J."/>
            <person name="Tettelin H."/>
            <person name="Glass J.I."/>
            <person name="Rusch D."/>
            <person name="Podicherti R."/>
            <person name="Tsui H.-C.T."/>
            <person name="Winkler M.E."/>
        </authorList>
    </citation>
    <scope>NUCLEOTIDE SEQUENCE</scope>
</reference>
<dbReference type="PANTHER" id="PTHR43409:SF16">
    <property type="entry name" value="SLR0320 PROTEIN"/>
    <property type="match status" value="1"/>
</dbReference>
<keyword evidence="3" id="KW-0479">Metal-binding</keyword>
<feature type="non-terminal residue" evidence="7">
    <location>
        <position position="438"/>
    </location>
</feature>
<feature type="non-terminal residue" evidence="7">
    <location>
        <position position="1"/>
    </location>
</feature>
<evidence type="ECO:0000256" key="1">
    <source>
        <dbReference type="ARBA" id="ARBA00001966"/>
    </source>
</evidence>
<evidence type="ECO:0000259" key="6">
    <source>
        <dbReference type="SMART" id="SM00729"/>
    </source>
</evidence>
<proteinExistence type="predicted"/>
<dbReference type="InterPro" id="IPR006638">
    <property type="entry name" value="Elp3/MiaA/NifB-like_rSAM"/>
</dbReference>
<dbReference type="PANTHER" id="PTHR43409">
    <property type="entry name" value="ANAEROBIC MAGNESIUM-PROTOPORPHYRIN IX MONOMETHYL ESTER CYCLASE-RELATED"/>
    <property type="match status" value="1"/>
</dbReference>
<dbReference type="SUPFAM" id="SSF102114">
    <property type="entry name" value="Radical SAM enzymes"/>
    <property type="match status" value="1"/>
</dbReference>
<organism evidence="7">
    <name type="scientific">marine metagenome</name>
    <dbReference type="NCBI Taxonomy" id="408172"/>
    <lineage>
        <taxon>unclassified sequences</taxon>
        <taxon>metagenomes</taxon>
        <taxon>ecological metagenomes</taxon>
    </lineage>
</organism>
<dbReference type="GO" id="GO:0005829">
    <property type="term" value="C:cytosol"/>
    <property type="evidence" value="ECO:0007669"/>
    <property type="project" value="TreeGrafter"/>
</dbReference>
<evidence type="ECO:0000256" key="3">
    <source>
        <dbReference type="ARBA" id="ARBA00022723"/>
    </source>
</evidence>
<accession>A0A382JKD9</accession>
<keyword evidence="5" id="KW-0411">Iron-sulfur</keyword>
<dbReference type="SMART" id="SM00729">
    <property type="entry name" value="Elp3"/>
    <property type="match status" value="1"/>
</dbReference>
<dbReference type="Pfam" id="PF04055">
    <property type="entry name" value="Radical_SAM"/>
    <property type="match status" value="1"/>
</dbReference>
<dbReference type="InterPro" id="IPR058240">
    <property type="entry name" value="rSAM_sf"/>
</dbReference>